<dbReference type="PANTHER" id="PTHR45527:SF1">
    <property type="entry name" value="FATTY ACID SYNTHASE"/>
    <property type="match status" value="1"/>
</dbReference>
<evidence type="ECO:0000313" key="3">
    <source>
        <dbReference type="Proteomes" id="UP000253958"/>
    </source>
</evidence>
<proteinExistence type="predicted"/>
<dbReference type="RefSeq" id="WP_030268261.1">
    <property type="nucleotide sequence ID" value="NZ_CP031263.1"/>
</dbReference>
<evidence type="ECO:0000259" key="1">
    <source>
        <dbReference type="Pfam" id="PF00501"/>
    </source>
</evidence>
<name>A0A6N3K8F1_9ACTN</name>
<dbReference type="GO" id="GO:0043041">
    <property type="term" value="P:amino acid activation for nonribosomal peptide biosynthetic process"/>
    <property type="evidence" value="ECO:0007669"/>
    <property type="project" value="TreeGrafter"/>
</dbReference>
<dbReference type="Pfam" id="PF00501">
    <property type="entry name" value="AMP-binding"/>
    <property type="match status" value="1"/>
</dbReference>
<dbReference type="AlphaFoldDB" id="A0A6N3K8F1"/>
<dbReference type="PANTHER" id="PTHR45527">
    <property type="entry name" value="NONRIBOSOMAL PEPTIDE SYNTHETASE"/>
    <property type="match status" value="1"/>
</dbReference>
<dbReference type="SUPFAM" id="SSF56801">
    <property type="entry name" value="Acetyl-CoA synthetase-like"/>
    <property type="match status" value="1"/>
</dbReference>
<evidence type="ECO:0000313" key="2">
    <source>
        <dbReference type="EMBL" id="AXH93279.1"/>
    </source>
</evidence>
<dbReference type="GO" id="GO:0005737">
    <property type="term" value="C:cytoplasm"/>
    <property type="evidence" value="ECO:0007669"/>
    <property type="project" value="TreeGrafter"/>
</dbReference>
<dbReference type="Gene3D" id="3.30.300.30">
    <property type="match status" value="1"/>
</dbReference>
<dbReference type="GO" id="GO:0044550">
    <property type="term" value="P:secondary metabolite biosynthetic process"/>
    <property type="evidence" value="ECO:0007669"/>
    <property type="project" value="TreeGrafter"/>
</dbReference>
<gene>
    <name evidence="2" type="ORF">DVH21_26885</name>
</gene>
<dbReference type="Gene3D" id="3.40.50.12780">
    <property type="entry name" value="N-terminal domain of ligase-like"/>
    <property type="match status" value="1"/>
</dbReference>
<accession>A0A6N3K8F1</accession>
<feature type="domain" description="AMP-dependent synthetase/ligase" evidence="1">
    <location>
        <begin position="15"/>
        <end position="358"/>
    </location>
</feature>
<dbReference type="GO" id="GO:0031177">
    <property type="term" value="F:phosphopantetheine binding"/>
    <property type="evidence" value="ECO:0007669"/>
    <property type="project" value="TreeGrafter"/>
</dbReference>
<dbReference type="Proteomes" id="UP000253958">
    <property type="component" value="Chromosome"/>
</dbReference>
<reference evidence="2 3" key="1">
    <citation type="submission" date="2018-07" db="EMBL/GenBank/DDBJ databases">
        <authorList>
            <person name="Ye Y."/>
        </authorList>
    </citation>
    <scope>NUCLEOTIDE SEQUENCE [LARGE SCALE GENOMIC DNA]</scope>
    <source>
        <strain evidence="3">H14(2018)</strain>
    </source>
</reference>
<organism evidence="2 3">
    <name type="scientific">Micromonospora aurantiaca</name>
    <name type="common">nom. illeg.</name>
    <dbReference type="NCBI Taxonomy" id="47850"/>
    <lineage>
        <taxon>Bacteria</taxon>
        <taxon>Bacillati</taxon>
        <taxon>Actinomycetota</taxon>
        <taxon>Actinomycetes</taxon>
        <taxon>Micromonosporales</taxon>
        <taxon>Micromonosporaceae</taxon>
        <taxon>Micromonospora</taxon>
    </lineage>
</organism>
<protein>
    <submittedName>
        <fullName evidence="2">AMP-dependent synthetase</fullName>
    </submittedName>
</protein>
<dbReference type="InterPro" id="IPR042099">
    <property type="entry name" value="ANL_N_sf"/>
</dbReference>
<dbReference type="EMBL" id="CP031263">
    <property type="protein sequence ID" value="AXH93279.1"/>
    <property type="molecule type" value="Genomic_DNA"/>
</dbReference>
<sequence>MTIGYRAELRDRLLAAARRHPERTALWVEDRAYTYRELFARADALAGRLDERDEPFCLVYCGRNLTRYVAILASLLAGKAFVPMCPTSPPAYCEKVLKRLDGQVVAVLDSGDPDQDDRLRTMMAPPAPVLDHGPGPRWEGEPRRPQGGAYLMFTSGSTGVPKAVLVTLDNLTAYLDGAIELFGPTCEDRFAQVNNFTFDLSVHDIALPWTVGAAVYALPDQAVYKLPALVREHALTFWLSVPTTGVSLLDLGLLRPGALPSLRRTLFCGEPLPRRLAQAWHAANPDGELFNVYGPTECTIAVTSFGWRPDQDLPDVVPIGWPYPRQEVRVVGADLAGVAAGQTGELLLRGSQLVPGYHGDPEQTAARFVELPDAPGRWYRTGDLVAHDPRWGLVFKGRRDDQMQVRGHRVERLEVETLLRQVLGTEAVAVVGWPVAPGGLVQGLVAFVADTATPVPEMRRRISRELPEHLWPSRIHVGPLPQNRSLKVDYPQLRRRLEEES</sequence>
<dbReference type="InterPro" id="IPR045851">
    <property type="entry name" value="AMP-bd_C_sf"/>
</dbReference>
<dbReference type="InterPro" id="IPR020845">
    <property type="entry name" value="AMP-binding_CS"/>
</dbReference>
<dbReference type="InterPro" id="IPR000873">
    <property type="entry name" value="AMP-dep_synth/lig_dom"/>
</dbReference>
<reference evidence="2 3" key="2">
    <citation type="submission" date="2018-08" db="EMBL/GenBank/DDBJ databases">
        <title>Streptomyces kandeliansis sp. nov., an endophytic bacterium isolated from mangrove plant.</title>
        <authorList>
            <person name="Wang R."/>
        </authorList>
    </citation>
    <scope>NUCLEOTIDE SEQUENCE [LARGE SCALE GENOMIC DNA]</scope>
    <source>
        <strain evidence="3">H14(2018)</strain>
    </source>
</reference>
<dbReference type="PROSITE" id="PS00455">
    <property type="entry name" value="AMP_BINDING"/>
    <property type="match status" value="1"/>
</dbReference>